<evidence type="ECO:0000259" key="4">
    <source>
        <dbReference type="Pfam" id="PF00456"/>
    </source>
</evidence>
<dbReference type="EMBL" id="AEEI01000049">
    <property type="protein sequence ID" value="EFM01607.1"/>
    <property type="molecule type" value="Genomic_DNA"/>
</dbReference>
<dbReference type="GO" id="GO:0004802">
    <property type="term" value="F:transketolase activity"/>
    <property type="evidence" value="ECO:0007669"/>
    <property type="project" value="UniProtKB-EC"/>
</dbReference>
<dbReference type="EC" id="2.2.1.1" evidence="5"/>
<keyword evidence="6" id="KW-1185">Reference proteome</keyword>
<protein>
    <submittedName>
        <fullName evidence="5">Transketolase, thiamine diphosphate binding domain protein</fullName>
        <ecNumber evidence="5">2.2.1.1</ecNumber>
    </submittedName>
</protein>
<name>E0NTE0_9BACT</name>
<dbReference type="InterPro" id="IPR029061">
    <property type="entry name" value="THDP-binding"/>
</dbReference>
<comment type="similarity">
    <text evidence="2">Belongs to the transketolase family.</text>
</comment>
<dbReference type="Proteomes" id="UP000004394">
    <property type="component" value="Unassembled WGS sequence"/>
</dbReference>
<organism evidence="5 6">
    <name type="scientific">Hoylesella marshii DSM 16973 = JCM 13450</name>
    <dbReference type="NCBI Taxonomy" id="862515"/>
    <lineage>
        <taxon>Bacteria</taxon>
        <taxon>Pseudomonadati</taxon>
        <taxon>Bacteroidota</taxon>
        <taxon>Bacteroidia</taxon>
        <taxon>Bacteroidales</taxon>
        <taxon>Prevotellaceae</taxon>
        <taxon>Hoylesella</taxon>
    </lineage>
</organism>
<dbReference type="SUPFAM" id="SSF52518">
    <property type="entry name" value="Thiamin diphosphate-binding fold (THDP-binding)"/>
    <property type="match status" value="1"/>
</dbReference>
<comment type="caution">
    <text evidence="5">The sequence shown here is derived from an EMBL/GenBank/DDBJ whole genome shotgun (WGS) entry which is preliminary data.</text>
</comment>
<evidence type="ECO:0000256" key="2">
    <source>
        <dbReference type="ARBA" id="ARBA00007131"/>
    </source>
</evidence>
<dbReference type="InterPro" id="IPR005474">
    <property type="entry name" value="Transketolase_N"/>
</dbReference>
<comment type="cofactor">
    <cofactor evidence="1">
        <name>thiamine diphosphate</name>
        <dbReference type="ChEBI" id="CHEBI:58937"/>
    </cofactor>
</comment>
<evidence type="ECO:0000313" key="5">
    <source>
        <dbReference type="EMBL" id="EFM01607.1"/>
    </source>
</evidence>
<dbReference type="OrthoDB" id="8732661at2"/>
<dbReference type="HOGENOM" id="CLU_009227_4_1_10"/>
<reference evidence="5" key="1">
    <citation type="submission" date="2010-07" db="EMBL/GenBank/DDBJ databases">
        <authorList>
            <person name="Muzny D."/>
            <person name="Qin X."/>
            <person name="Deng J."/>
            <person name="Jiang H."/>
            <person name="Liu Y."/>
            <person name="Qu J."/>
            <person name="Song X.-Z."/>
            <person name="Zhang L."/>
            <person name="Thornton R."/>
            <person name="Coyle M."/>
            <person name="Francisco L."/>
            <person name="Jackson L."/>
            <person name="Javaid M."/>
            <person name="Korchina V."/>
            <person name="Kovar C."/>
            <person name="Mata R."/>
            <person name="Mathew T."/>
            <person name="Ngo R."/>
            <person name="Nguyen L."/>
            <person name="Nguyen N."/>
            <person name="Okwuonu G."/>
            <person name="Ongeri F."/>
            <person name="Pham C."/>
            <person name="Simmons D."/>
            <person name="Wilczek-Boney K."/>
            <person name="Hale W."/>
            <person name="Jakkamsetti A."/>
            <person name="Pham P."/>
            <person name="Ruth R."/>
            <person name="San Lucas F."/>
            <person name="Warren J."/>
            <person name="Zhang J."/>
            <person name="Zhao Z."/>
            <person name="Zhou C."/>
            <person name="Zhu D."/>
            <person name="Lee S."/>
            <person name="Bess C."/>
            <person name="Blankenburg K."/>
            <person name="Forbes L."/>
            <person name="Fu Q."/>
            <person name="Gubbala S."/>
            <person name="Hirani K."/>
            <person name="Jayaseelan J.C."/>
            <person name="Lara F."/>
            <person name="Munidasa M."/>
            <person name="Palculict T."/>
            <person name="Patil S."/>
            <person name="Pu L.-L."/>
            <person name="Saada N."/>
            <person name="Tang L."/>
            <person name="Weissenberger G."/>
            <person name="Zhu Y."/>
            <person name="Hemphill L."/>
            <person name="Shang Y."/>
            <person name="Youmans B."/>
            <person name="Ayvaz T."/>
            <person name="Ross M."/>
            <person name="Santibanez J."/>
            <person name="Aqrawi P."/>
            <person name="Gross S."/>
            <person name="Joshi V."/>
            <person name="Fowler G."/>
            <person name="Nazareth L."/>
            <person name="Reid J."/>
            <person name="Worley K."/>
            <person name="Petrosino J."/>
            <person name="Highlander S."/>
            <person name="Gibbs R."/>
        </authorList>
    </citation>
    <scope>NUCLEOTIDE SEQUENCE [LARGE SCALE GENOMIC DNA]</scope>
    <source>
        <strain evidence="5">DSM 16973</strain>
    </source>
</reference>
<dbReference type="RefSeq" id="WP_006949546.1">
    <property type="nucleotide sequence ID" value="NZ_BAJI01000002.1"/>
</dbReference>
<dbReference type="Gene3D" id="3.40.50.970">
    <property type="match status" value="1"/>
</dbReference>
<dbReference type="PANTHER" id="PTHR47514:SF1">
    <property type="entry name" value="TRANSKETOLASE N-TERMINAL SECTION-RELATED"/>
    <property type="match status" value="1"/>
</dbReference>
<evidence type="ECO:0000256" key="1">
    <source>
        <dbReference type="ARBA" id="ARBA00001964"/>
    </source>
</evidence>
<sequence length="268" mass="29464">MNEQEVLRQRAGNIRRNIIEAGYHSGSSAHYGSCLSLVEILTSLYFKVANITPNAERDRIILSKGHGALALYSTLYEKGLISKTDLFSFETNGSSFIAHAHRDISKGIEFSGGSLGLGISFGMGVAHACKLKGINNRVYIIVGDGELDEGLVWESLMFGNHRSLKNTTIIVDCNGLQIDGKTDDVMKLTPLKEKFESFGYQTTEIDGHNINQLCEALYQSSLSGPCAIIANTVKGKGVSFMEDNAKWHYKSLSSSKYKKAIQELLENE</sequence>
<evidence type="ECO:0000313" key="6">
    <source>
        <dbReference type="Proteomes" id="UP000004394"/>
    </source>
</evidence>
<dbReference type="eggNOG" id="COG3959">
    <property type="taxonomic scope" value="Bacteria"/>
</dbReference>
<proteinExistence type="inferred from homology"/>
<dbReference type="CDD" id="cd02012">
    <property type="entry name" value="TPP_TK"/>
    <property type="match status" value="1"/>
</dbReference>
<accession>E0NTE0</accession>
<keyword evidence="3" id="KW-0786">Thiamine pyrophosphate</keyword>
<dbReference type="AlphaFoldDB" id="E0NTE0"/>
<keyword evidence="5" id="KW-0808">Transferase</keyword>
<gene>
    <name evidence="5" type="primary">tktA2</name>
    <name evidence="5" type="ORF">HMPREF0658_1442</name>
</gene>
<dbReference type="Pfam" id="PF00456">
    <property type="entry name" value="Transketolase_N"/>
    <property type="match status" value="1"/>
</dbReference>
<dbReference type="STRING" id="862515.HMPREF0658_1442"/>
<evidence type="ECO:0000256" key="3">
    <source>
        <dbReference type="ARBA" id="ARBA00023052"/>
    </source>
</evidence>
<dbReference type="PANTHER" id="PTHR47514">
    <property type="entry name" value="TRANSKETOLASE N-TERMINAL SECTION-RELATED"/>
    <property type="match status" value="1"/>
</dbReference>
<feature type="domain" description="Transketolase N-terminal" evidence="4">
    <location>
        <begin position="26"/>
        <end position="258"/>
    </location>
</feature>